<evidence type="ECO:0000313" key="5">
    <source>
        <dbReference type="EMBL" id="NME89702.1"/>
    </source>
</evidence>
<dbReference type="RefSeq" id="WP_066838173.1">
    <property type="nucleotide sequence ID" value="NZ_CANSTI010000116.1"/>
</dbReference>
<dbReference type="GO" id="GO:0003887">
    <property type="term" value="F:DNA-directed DNA polymerase activity"/>
    <property type="evidence" value="ECO:0007669"/>
    <property type="project" value="InterPro"/>
</dbReference>
<dbReference type="GO" id="GO:0008408">
    <property type="term" value="F:3'-5' exonuclease activity"/>
    <property type="evidence" value="ECO:0007669"/>
    <property type="project" value="TreeGrafter"/>
</dbReference>
<evidence type="ECO:0000256" key="1">
    <source>
        <dbReference type="ARBA" id="ARBA00022722"/>
    </source>
</evidence>
<proteinExistence type="predicted"/>
<evidence type="ECO:0000313" key="8">
    <source>
        <dbReference type="Proteomes" id="UP000544551"/>
    </source>
</evidence>
<dbReference type="GO" id="GO:0005829">
    <property type="term" value="C:cytosol"/>
    <property type="evidence" value="ECO:0007669"/>
    <property type="project" value="TreeGrafter"/>
</dbReference>
<dbReference type="GO" id="GO:0003677">
    <property type="term" value="F:DNA binding"/>
    <property type="evidence" value="ECO:0007669"/>
    <property type="project" value="InterPro"/>
</dbReference>
<dbReference type="NCBIfam" id="TIGR00573">
    <property type="entry name" value="dnaq"/>
    <property type="match status" value="1"/>
</dbReference>
<dbReference type="SUPFAM" id="SSF53098">
    <property type="entry name" value="Ribonuclease H-like"/>
    <property type="match status" value="1"/>
</dbReference>
<dbReference type="CDD" id="cd06127">
    <property type="entry name" value="DEDDh"/>
    <property type="match status" value="1"/>
</dbReference>
<dbReference type="InterPro" id="IPR006054">
    <property type="entry name" value="DnaQ"/>
</dbReference>
<dbReference type="Gene3D" id="3.30.420.10">
    <property type="entry name" value="Ribonuclease H-like superfamily/Ribonuclease H"/>
    <property type="match status" value="1"/>
</dbReference>
<gene>
    <name evidence="6" type="ORF">AYJ05_12335</name>
    <name evidence="5" type="ORF">HF853_08500</name>
</gene>
<keyword evidence="3 5" id="KW-0269">Exonuclease</keyword>
<dbReference type="InterPro" id="IPR013520">
    <property type="entry name" value="Ribonucl_H"/>
</dbReference>
<dbReference type="EMBL" id="LSTQ01000006">
    <property type="protein sequence ID" value="OAH31162.1"/>
    <property type="molecule type" value="Genomic_DNA"/>
</dbReference>
<dbReference type="Proteomes" id="UP000076947">
    <property type="component" value="Unassembled WGS sequence"/>
</dbReference>
<dbReference type="AlphaFoldDB" id="A0A177IQU2"/>
<accession>A0A177IQU2</accession>
<feature type="domain" description="Exonuclease" evidence="4">
    <location>
        <begin position="28"/>
        <end position="200"/>
    </location>
</feature>
<dbReference type="EMBL" id="JABAFZ010000007">
    <property type="protein sequence ID" value="NME89702.1"/>
    <property type="molecule type" value="Genomic_DNA"/>
</dbReference>
<sequence>MALFDFLSPRRVLEIEAPEPNTPIEEVEFLAVDMETTGLKPKQHEIVSIGWVPVINNRVQLKDAHYVLIKGVDVGDSAIIHHLRDSDLEQGCELEEAIEMLTAALRGKALLAHFAPIETAFYSHACKKLWGKEPQLQVVDTFALERRHMERMSTFPRGEDLRLSRVRARYGLPNYRNHNALTDAIACAELYLAMAAHRPPQKLKDMQKNLQI</sequence>
<dbReference type="Proteomes" id="UP000544551">
    <property type="component" value="Unassembled WGS sequence"/>
</dbReference>
<dbReference type="Pfam" id="PF00929">
    <property type="entry name" value="RNase_T"/>
    <property type="match status" value="1"/>
</dbReference>
<evidence type="ECO:0000256" key="2">
    <source>
        <dbReference type="ARBA" id="ARBA00022801"/>
    </source>
</evidence>
<evidence type="ECO:0000313" key="7">
    <source>
        <dbReference type="Proteomes" id="UP000076947"/>
    </source>
</evidence>
<keyword evidence="1" id="KW-0540">Nuclease</keyword>
<name>A0A177IQU2_9CORY</name>
<dbReference type="OrthoDB" id="190275at2"/>
<dbReference type="PANTHER" id="PTHR30231:SF4">
    <property type="entry name" value="PROTEIN NEN2"/>
    <property type="match status" value="1"/>
</dbReference>
<organism evidence="6 7">
    <name type="scientific">Corynebacterium stationis</name>
    <dbReference type="NCBI Taxonomy" id="1705"/>
    <lineage>
        <taxon>Bacteria</taxon>
        <taxon>Bacillati</taxon>
        <taxon>Actinomycetota</taxon>
        <taxon>Actinomycetes</taxon>
        <taxon>Mycobacteriales</taxon>
        <taxon>Corynebacteriaceae</taxon>
        <taxon>Corynebacterium</taxon>
    </lineage>
</organism>
<dbReference type="PANTHER" id="PTHR30231">
    <property type="entry name" value="DNA POLYMERASE III SUBUNIT EPSILON"/>
    <property type="match status" value="1"/>
</dbReference>
<evidence type="ECO:0000313" key="6">
    <source>
        <dbReference type="EMBL" id="OAH31162.1"/>
    </source>
</evidence>
<comment type="caution">
    <text evidence="6">The sequence shown here is derived from an EMBL/GenBank/DDBJ whole genome shotgun (WGS) entry which is preliminary data.</text>
</comment>
<protein>
    <submittedName>
        <fullName evidence="5">3'-5' exonuclease</fullName>
    </submittedName>
    <submittedName>
        <fullName evidence="6">DNA polymerase III subunit epsilon</fullName>
    </submittedName>
</protein>
<dbReference type="InterPro" id="IPR036397">
    <property type="entry name" value="RNaseH_sf"/>
</dbReference>
<evidence type="ECO:0000256" key="3">
    <source>
        <dbReference type="ARBA" id="ARBA00022839"/>
    </source>
</evidence>
<reference evidence="7" key="1">
    <citation type="submission" date="2016-02" db="EMBL/GenBank/DDBJ databases">
        <authorList>
            <person name="Kaur G."/>
            <person name="Nair G.R."/>
            <person name="Mayilraj S."/>
        </authorList>
    </citation>
    <scope>NUCLEOTIDE SEQUENCE [LARGE SCALE GENOMIC DNA]</scope>
    <source>
        <strain evidence="7">GA-15</strain>
    </source>
</reference>
<dbReference type="InterPro" id="IPR012337">
    <property type="entry name" value="RNaseH-like_sf"/>
</dbReference>
<dbReference type="SMART" id="SM00479">
    <property type="entry name" value="EXOIII"/>
    <property type="match status" value="1"/>
</dbReference>
<evidence type="ECO:0000259" key="4">
    <source>
        <dbReference type="SMART" id="SM00479"/>
    </source>
</evidence>
<keyword evidence="2" id="KW-0378">Hydrolase</keyword>
<keyword evidence="7" id="KW-1185">Reference proteome</keyword>
<reference evidence="6" key="2">
    <citation type="submission" date="2016-02" db="EMBL/GenBank/DDBJ databases">
        <authorList>
            <person name="Wen L."/>
            <person name="He K."/>
            <person name="Yang H."/>
        </authorList>
    </citation>
    <scope>NUCLEOTIDE SEQUENCE [LARGE SCALE GENOMIC DNA]</scope>
    <source>
        <strain evidence="6">GA-15</strain>
    </source>
</reference>
<dbReference type="GO" id="GO:0006260">
    <property type="term" value="P:DNA replication"/>
    <property type="evidence" value="ECO:0007669"/>
    <property type="project" value="InterPro"/>
</dbReference>
<dbReference type="STRING" id="1705.CA21670_06920"/>
<reference evidence="5 8" key="3">
    <citation type="submission" date="2020-04" db="EMBL/GenBank/DDBJ databases">
        <authorList>
            <person name="Hitch T.C.A."/>
            <person name="Wylensek D."/>
            <person name="Clavel T."/>
        </authorList>
    </citation>
    <scope>NUCLEOTIDE SEQUENCE [LARGE SCALE GENOMIC DNA]</scope>
    <source>
        <strain evidence="5 8">BL-383-APC-3D</strain>
    </source>
</reference>